<evidence type="ECO:0000256" key="1">
    <source>
        <dbReference type="ARBA" id="ARBA00004141"/>
    </source>
</evidence>
<protein>
    <submittedName>
        <fullName evidence="12">Uncharacterized protein</fullName>
    </submittedName>
</protein>
<evidence type="ECO:0000256" key="7">
    <source>
        <dbReference type="ARBA" id="ARBA00022946"/>
    </source>
</evidence>
<dbReference type="AlphaFoldDB" id="E1Z305"/>
<gene>
    <name evidence="12" type="ORF">CHLNCDRAFT_133394</name>
</gene>
<evidence type="ECO:0000256" key="3">
    <source>
        <dbReference type="ARBA" id="ARBA00010793"/>
    </source>
</evidence>
<keyword evidence="9 11" id="KW-0472">Membrane</keyword>
<dbReference type="GO" id="GO:0009507">
    <property type="term" value="C:chloroplast"/>
    <property type="evidence" value="ECO:0007669"/>
    <property type="project" value="UniProtKB-SubCell"/>
</dbReference>
<evidence type="ECO:0000256" key="5">
    <source>
        <dbReference type="ARBA" id="ARBA00022640"/>
    </source>
</evidence>
<feature type="compositionally biased region" description="Low complexity" evidence="10">
    <location>
        <begin position="22"/>
        <end position="32"/>
    </location>
</feature>
<reference evidence="12 13" key="1">
    <citation type="journal article" date="2010" name="Plant Cell">
        <title>The Chlorella variabilis NC64A genome reveals adaptation to photosymbiosis, coevolution with viruses, and cryptic sex.</title>
        <authorList>
            <person name="Blanc G."/>
            <person name="Duncan G."/>
            <person name="Agarkova I."/>
            <person name="Borodovsky M."/>
            <person name="Gurnon J."/>
            <person name="Kuo A."/>
            <person name="Lindquist E."/>
            <person name="Lucas S."/>
            <person name="Pangilinan J."/>
            <person name="Polle J."/>
            <person name="Salamov A."/>
            <person name="Terry A."/>
            <person name="Yamada T."/>
            <person name="Dunigan D.D."/>
            <person name="Grigoriev I.V."/>
            <person name="Claverie J.M."/>
            <person name="Van Etten J.L."/>
        </authorList>
    </citation>
    <scope>NUCLEOTIDE SEQUENCE [LARGE SCALE GENOMIC DNA]</scope>
    <source>
        <strain evidence="12 13">NC64A</strain>
    </source>
</reference>
<keyword evidence="6 11" id="KW-0812">Transmembrane</keyword>
<name>E1Z305_CHLVA</name>
<evidence type="ECO:0000256" key="10">
    <source>
        <dbReference type="SAM" id="MobiDB-lite"/>
    </source>
</evidence>
<feature type="compositionally biased region" description="Polar residues" evidence="10">
    <location>
        <begin position="1"/>
        <end position="10"/>
    </location>
</feature>
<dbReference type="Pfam" id="PF11891">
    <property type="entry name" value="RETICULATA-like"/>
    <property type="match status" value="1"/>
</dbReference>
<organism evidence="13">
    <name type="scientific">Chlorella variabilis</name>
    <name type="common">Green alga</name>
    <dbReference type="NCBI Taxonomy" id="554065"/>
    <lineage>
        <taxon>Eukaryota</taxon>
        <taxon>Viridiplantae</taxon>
        <taxon>Chlorophyta</taxon>
        <taxon>core chlorophytes</taxon>
        <taxon>Trebouxiophyceae</taxon>
        <taxon>Chlorellales</taxon>
        <taxon>Chlorellaceae</taxon>
        <taxon>Chlorella clade</taxon>
        <taxon>Chlorella</taxon>
    </lineage>
</organism>
<feature type="transmembrane region" description="Helical" evidence="11">
    <location>
        <begin position="150"/>
        <end position="173"/>
    </location>
</feature>
<dbReference type="STRING" id="554065.E1Z305"/>
<sequence>MTQDAASRIQSAEARAHDGNSAADKAANVAKATGPEGDCDSERHESPWIARASSGGGGGSGSGGSPGSGGGGGDDGGEPEPAPQTAAFGWKGWQDRVAADPQFVTSCIPVPALTATPPPAPPPPRPAAGHMFQPGFSLASRAVNFAYKGAVFAVIGLGAGLLGTATSNGLLALRKRLDPSFKPRNEAPSIVGNASCWAVHMGVSANTRYQLINGLDMVLQPIMPSPLFRLYSSVIRGGNNLAGGVSFVLLAKLLGVQKAAEAAPLPEPVGKGKKTKK</sequence>
<evidence type="ECO:0000313" key="12">
    <source>
        <dbReference type="EMBL" id="EFN60085.1"/>
    </source>
</evidence>
<keyword evidence="5" id="KW-0934">Plastid</keyword>
<dbReference type="KEGG" id="cvr:CHLNCDRAFT_133394"/>
<evidence type="ECO:0000256" key="8">
    <source>
        <dbReference type="ARBA" id="ARBA00022989"/>
    </source>
</evidence>
<evidence type="ECO:0000256" key="4">
    <source>
        <dbReference type="ARBA" id="ARBA00022528"/>
    </source>
</evidence>
<proteinExistence type="inferred from homology"/>
<evidence type="ECO:0000256" key="11">
    <source>
        <dbReference type="SAM" id="Phobius"/>
    </source>
</evidence>
<dbReference type="InParanoid" id="E1Z305"/>
<dbReference type="Proteomes" id="UP000008141">
    <property type="component" value="Unassembled WGS sequence"/>
</dbReference>
<dbReference type="GO" id="GO:0016020">
    <property type="term" value="C:membrane"/>
    <property type="evidence" value="ECO:0007669"/>
    <property type="project" value="UniProtKB-SubCell"/>
</dbReference>
<feature type="compositionally biased region" description="Gly residues" evidence="10">
    <location>
        <begin position="54"/>
        <end position="74"/>
    </location>
</feature>
<keyword evidence="8 11" id="KW-1133">Transmembrane helix</keyword>
<dbReference type="InterPro" id="IPR021825">
    <property type="entry name" value="RETICULATA-related"/>
</dbReference>
<comment type="subcellular location">
    <subcellularLocation>
        <location evidence="1">Membrane</location>
        <topology evidence="1">Multi-pass membrane protein</topology>
    </subcellularLocation>
    <subcellularLocation>
        <location evidence="2">Plastid</location>
        <location evidence="2">Chloroplast</location>
    </subcellularLocation>
</comment>
<dbReference type="PANTHER" id="PTHR31620">
    <property type="entry name" value="PROTEIN RETICULATA-RELATED 2, CHLOROPLASTIC-RELATED"/>
    <property type="match status" value="1"/>
</dbReference>
<dbReference type="GeneID" id="17359400"/>
<accession>E1Z305</accession>
<evidence type="ECO:0000256" key="2">
    <source>
        <dbReference type="ARBA" id="ARBA00004229"/>
    </source>
</evidence>
<dbReference type="PANTHER" id="PTHR31620:SF15">
    <property type="entry name" value="PROTEIN RETICULATA-RELATED 2, CHLOROPLASTIC-RELATED"/>
    <property type="match status" value="1"/>
</dbReference>
<keyword evidence="7" id="KW-0809">Transit peptide</keyword>
<keyword evidence="13" id="KW-1185">Reference proteome</keyword>
<dbReference type="RefSeq" id="XP_005852187.1">
    <property type="nucleotide sequence ID" value="XM_005852125.1"/>
</dbReference>
<keyword evidence="4" id="KW-0150">Chloroplast</keyword>
<evidence type="ECO:0000256" key="9">
    <source>
        <dbReference type="ARBA" id="ARBA00023136"/>
    </source>
</evidence>
<evidence type="ECO:0000313" key="13">
    <source>
        <dbReference type="Proteomes" id="UP000008141"/>
    </source>
</evidence>
<dbReference type="eggNOG" id="ENOG502QRRA">
    <property type="taxonomic scope" value="Eukaryota"/>
</dbReference>
<dbReference type="OrthoDB" id="497268at2759"/>
<dbReference type="EMBL" id="GL433835">
    <property type="protein sequence ID" value="EFN60085.1"/>
    <property type="molecule type" value="Genomic_DNA"/>
</dbReference>
<comment type="similarity">
    <text evidence="3">Belongs to the RETICULATA family.</text>
</comment>
<evidence type="ECO:0000256" key="6">
    <source>
        <dbReference type="ARBA" id="ARBA00022692"/>
    </source>
</evidence>
<feature type="region of interest" description="Disordered" evidence="10">
    <location>
        <begin position="1"/>
        <end position="86"/>
    </location>
</feature>